<dbReference type="Pfam" id="PF00027">
    <property type="entry name" value="cNMP_binding"/>
    <property type="match status" value="1"/>
</dbReference>
<organism evidence="2 3">
    <name type="scientific">Algoriphagus confluentis</name>
    <dbReference type="NCBI Taxonomy" id="1697556"/>
    <lineage>
        <taxon>Bacteria</taxon>
        <taxon>Pseudomonadati</taxon>
        <taxon>Bacteroidota</taxon>
        <taxon>Cytophagia</taxon>
        <taxon>Cytophagales</taxon>
        <taxon>Cyclobacteriaceae</taxon>
        <taxon>Algoriphagus</taxon>
    </lineage>
</organism>
<reference evidence="2 3" key="1">
    <citation type="submission" date="2023-08" db="EMBL/GenBank/DDBJ databases">
        <title>Draft genome sequence of Algoriphagus confluentis.</title>
        <authorList>
            <person name="Takatani N."/>
            <person name="Hosokawa M."/>
            <person name="Sawabe T."/>
        </authorList>
    </citation>
    <scope>NUCLEOTIDE SEQUENCE [LARGE SCALE GENOMIC DNA]</scope>
    <source>
        <strain evidence="2 3">NBRC 111222</strain>
    </source>
</reference>
<dbReference type="RefSeq" id="WP_338226291.1">
    <property type="nucleotide sequence ID" value="NZ_BTPD01000020.1"/>
</dbReference>
<evidence type="ECO:0000259" key="1">
    <source>
        <dbReference type="Pfam" id="PF00027"/>
    </source>
</evidence>
<evidence type="ECO:0000313" key="2">
    <source>
        <dbReference type="EMBL" id="GMQ31527.1"/>
    </source>
</evidence>
<name>A0ABQ6PVD5_9BACT</name>
<sequence>MQHRLLDFISKYMTLTEQEKELIISCDIFRSVSKGTLLLRQGQYSQQGFFVLKGILRTYYEIDGEEKTTAFYSELEGLLPVCVTNQQPSEYFVETVEDSIISVSNPKMESIIFSQFPRFETLCRILGEELL</sequence>
<gene>
    <name evidence="2" type="ORF">Aconfl_41720</name>
</gene>
<dbReference type="InterPro" id="IPR000595">
    <property type="entry name" value="cNMP-bd_dom"/>
</dbReference>
<feature type="domain" description="Cyclic nucleotide-binding" evidence="1">
    <location>
        <begin position="30"/>
        <end position="101"/>
    </location>
</feature>
<keyword evidence="3" id="KW-1185">Reference proteome</keyword>
<accession>A0ABQ6PVD5</accession>
<dbReference type="InterPro" id="IPR014710">
    <property type="entry name" value="RmlC-like_jellyroll"/>
</dbReference>
<proteinExistence type="predicted"/>
<dbReference type="SUPFAM" id="SSF51206">
    <property type="entry name" value="cAMP-binding domain-like"/>
    <property type="match status" value="1"/>
</dbReference>
<comment type="caution">
    <text evidence="2">The sequence shown here is derived from an EMBL/GenBank/DDBJ whole genome shotgun (WGS) entry which is preliminary data.</text>
</comment>
<dbReference type="Proteomes" id="UP001338309">
    <property type="component" value="Unassembled WGS sequence"/>
</dbReference>
<protein>
    <recommendedName>
        <fullName evidence="1">Cyclic nucleotide-binding domain-containing protein</fullName>
    </recommendedName>
</protein>
<dbReference type="InterPro" id="IPR018490">
    <property type="entry name" value="cNMP-bd_dom_sf"/>
</dbReference>
<dbReference type="Gene3D" id="2.60.120.10">
    <property type="entry name" value="Jelly Rolls"/>
    <property type="match status" value="1"/>
</dbReference>
<dbReference type="EMBL" id="BTPD01000020">
    <property type="protein sequence ID" value="GMQ31527.1"/>
    <property type="molecule type" value="Genomic_DNA"/>
</dbReference>
<evidence type="ECO:0000313" key="3">
    <source>
        <dbReference type="Proteomes" id="UP001338309"/>
    </source>
</evidence>